<keyword evidence="1" id="KW-0472">Membrane</keyword>
<protein>
    <recommendedName>
        <fullName evidence="4">ECF transporter S component</fullName>
    </recommendedName>
</protein>
<proteinExistence type="predicted"/>
<comment type="caution">
    <text evidence="2">The sequence shown here is derived from an EMBL/GenBank/DDBJ whole genome shotgun (WGS) entry which is preliminary data.</text>
</comment>
<keyword evidence="1" id="KW-0812">Transmembrane</keyword>
<keyword evidence="3" id="KW-1185">Reference proteome</keyword>
<evidence type="ECO:0000313" key="3">
    <source>
        <dbReference type="Proteomes" id="UP001489509"/>
    </source>
</evidence>
<evidence type="ECO:0008006" key="4">
    <source>
        <dbReference type="Google" id="ProtNLM"/>
    </source>
</evidence>
<name>A0ABV1DZ40_9FIRM</name>
<organism evidence="2 3">
    <name type="scientific">Solibaculum intestinale</name>
    <dbReference type="NCBI Taxonomy" id="3133165"/>
    <lineage>
        <taxon>Bacteria</taxon>
        <taxon>Bacillati</taxon>
        <taxon>Bacillota</taxon>
        <taxon>Clostridia</taxon>
        <taxon>Eubacteriales</taxon>
        <taxon>Oscillospiraceae</taxon>
        <taxon>Solibaculum</taxon>
    </lineage>
</organism>
<dbReference type="Proteomes" id="UP001489509">
    <property type="component" value="Unassembled WGS sequence"/>
</dbReference>
<sequence>MKSSQKLAFGGILTALSVVVMLLSFFSIADYALPAIAGVLLIPAVIEMGSSRALGVYAATAVLSFFLAPSKEAAVMYIAFLGYYPVLKGAIERLGKLWLEWVIKLMVFNAACVSAYYVVTNVLGIPEDILEVFGAYGPLVLLLLANVTFVIYDIGVTRLIALYVHRMQKTVRKLFHGT</sequence>
<feature type="transmembrane region" description="Helical" evidence="1">
    <location>
        <begin position="98"/>
        <end position="119"/>
    </location>
</feature>
<evidence type="ECO:0000313" key="2">
    <source>
        <dbReference type="EMBL" id="MEQ2440299.1"/>
    </source>
</evidence>
<gene>
    <name evidence="2" type="ORF">WMO26_05595</name>
</gene>
<evidence type="ECO:0000256" key="1">
    <source>
        <dbReference type="SAM" id="Phobius"/>
    </source>
</evidence>
<reference evidence="2 3" key="1">
    <citation type="submission" date="2024-03" db="EMBL/GenBank/DDBJ databases">
        <title>Human intestinal bacterial collection.</title>
        <authorList>
            <person name="Pauvert C."/>
            <person name="Hitch T.C.A."/>
            <person name="Clavel T."/>
        </authorList>
    </citation>
    <scope>NUCLEOTIDE SEQUENCE [LARGE SCALE GENOMIC DNA]</scope>
    <source>
        <strain evidence="2 3">CLA-JM-H44</strain>
    </source>
</reference>
<feature type="transmembrane region" description="Helical" evidence="1">
    <location>
        <begin position="139"/>
        <end position="164"/>
    </location>
</feature>
<dbReference type="RefSeq" id="WP_349218773.1">
    <property type="nucleotide sequence ID" value="NZ_JBBMFD010000006.1"/>
</dbReference>
<accession>A0ABV1DZ40</accession>
<feature type="transmembrane region" description="Helical" evidence="1">
    <location>
        <begin position="7"/>
        <end position="25"/>
    </location>
</feature>
<keyword evidence="1" id="KW-1133">Transmembrane helix</keyword>
<feature type="transmembrane region" description="Helical" evidence="1">
    <location>
        <begin position="74"/>
        <end position="91"/>
    </location>
</feature>
<dbReference type="EMBL" id="JBBMFD010000006">
    <property type="protein sequence ID" value="MEQ2440299.1"/>
    <property type="molecule type" value="Genomic_DNA"/>
</dbReference>